<evidence type="ECO:0000256" key="1">
    <source>
        <dbReference type="SAM" id="MobiDB-lite"/>
    </source>
</evidence>
<reference evidence="2" key="1">
    <citation type="journal article" date="2014" name="Int. J. Syst. Evol. Microbiol.">
        <title>Complete genome sequence of Corynebacterium casei LMG S-19264T (=DSM 44701T), isolated from a smear-ripened cheese.</title>
        <authorList>
            <consortium name="US DOE Joint Genome Institute (JGI-PGF)"/>
            <person name="Walter F."/>
            <person name="Albersmeier A."/>
            <person name="Kalinowski J."/>
            <person name="Ruckert C."/>
        </authorList>
    </citation>
    <scope>NUCLEOTIDE SEQUENCE</scope>
    <source>
        <strain evidence="2">CGMCC 1.15034</strain>
    </source>
</reference>
<organism evidence="2 3">
    <name type="scientific">Bradyrhizobium guangdongense</name>
    <dbReference type="NCBI Taxonomy" id="1325090"/>
    <lineage>
        <taxon>Bacteria</taxon>
        <taxon>Pseudomonadati</taxon>
        <taxon>Pseudomonadota</taxon>
        <taxon>Alphaproteobacteria</taxon>
        <taxon>Hyphomicrobiales</taxon>
        <taxon>Nitrobacteraceae</taxon>
        <taxon>Bradyrhizobium</taxon>
    </lineage>
</organism>
<proteinExistence type="predicted"/>
<feature type="region of interest" description="Disordered" evidence="1">
    <location>
        <begin position="1"/>
        <end position="26"/>
    </location>
</feature>
<name>A0AA87WGK4_9BRAD</name>
<gene>
    <name evidence="2" type="ORF">GCM10010987_79900</name>
</gene>
<dbReference type="AlphaFoldDB" id="A0AA87WGK4"/>
<reference evidence="2" key="2">
    <citation type="submission" date="2022-12" db="EMBL/GenBank/DDBJ databases">
        <authorList>
            <person name="Sun Q."/>
            <person name="Zhou Y."/>
        </authorList>
    </citation>
    <scope>NUCLEOTIDE SEQUENCE</scope>
    <source>
        <strain evidence="2">CGMCC 1.15034</strain>
    </source>
</reference>
<sequence>MSIERDVKTATRLNSRRHEPPREEEERAMLELGIVESRTDIAFNPVS</sequence>
<comment type="caution">
    <text evidence="2">The sequence shown here is derived from an EMBL/GenBank/DDBJ whole genome shotgun (WGS) entry which is preliminary data.</text>
</comment>
<dbReference type="EMBL" id="BMHC01000047">
    <property type="protein sequence ID" value="GGI34544.1"/>
    <property type="molecule type" value="Genomic_DNA"/>
</dbReference>
<accession>A0AA87WGK4</accession>
<evidence type="ECO:0000313" key="2">
    <source>
        <dbReference type="EMBL" id="GGI34544.1"/>
    </source>
</evidence>
<protein>
    <submittedName>
        <fullName evidence="2">Uncharacterized protein</fullName>
    </submittedName>
</protein>
<evidence type="ECO:0000313" key="3">
    <source>
        <dbReference type="Proteomes" id="UP000625079"/>
    </source>
</evidence>
<dbReference type="Proteomes" id="UP000625079">
    <property type="component" value="Unassembled WGS sequence"/>
</dbReference>
<feature type="compositionally biased region" description="Basic and acidic residues" evidence="1">
    <location>
        <begin position="16"/>
        <end position="26"/>
    </location>
</feature>